<organism evidence="3 4">
    <name type="scientific">Sphaceloma murrayae</name>
    <dbReference type="NCBI Taxonomy" id="2082308"/>
    <lineage>
        <taxon>Eukaryota</taxon>
        <taxon>Fungi</taxon>
        <taxon>Dikarya</taxon>
        <taxon>Ascomycota</taxon>
        <taxon>Pezizomycotina</taxon>
        <taxon>Dothideomycetes</taxon>
        <taxon>Dothideomycetidae</taxon>
        <taxon>Myriangiales</taxon>
        <taxon>Elsinoaceae</taxon>
        <taxon>Sphaceloma</taxon>
    </lineage>
</organism>
<feature type="compositionally biased region" description="Basic and acidic residues" evidence="1">
    <location>
        <begin position="195"/>
        <end position="205"/>
    </location>
</feature>
<evidence type="ECO:0000256" key="2">
    <source>
        <dbReference type="SAM" id="Phobius"/>
    </source>
</evidence>
<comment type="caution">
    <text evidence="3">The sequence shown here is derived from an EMBL/GenBank/DDBJ whole genome shotgun (WGS) entry which is preliminary data.</text>
</comment>
<keyword evidence="2" id="KW-0472">Membrane</keyword>
<evidence type="ECO:0000313" key="3">
    <source>
        <dbReference type="EMBL" id="PNS18973.1"/>
    </source>
</evidence>
<evidence type="ECO:0000313" key="4">
    <source>
        <dbReference type="Proteomes" id="UP000243797"/>
    </source>
</evidence>
<proteinExistence type="predicted"/>
<feature type="transmembrane region" description="Helical" evidence="2">
    <location>
        <begin position="94"/>
        <end position="115"/>
    </location>
</feature>
<protein>
    <submittedName>
        <fullName evidence="3">Uncharacterized protein</fullName>
    </submittedName>
</protein>
<keyword evidence="4" id="KW-1185">Reference proteome</keyword>
<dbReference type="AlphaFoldDB" id="A0A2K1QVQ7"/>
<sequence>MKIIIGNRQRTTWLIPHGFSDFERAVLIFLMICMVVTSIVTWVFRLSNVSDDDPSRRRAAGPAIVMTVIEAIMDIMLCFSIRFLWRNVFPIPRLLFLNLLFCPYWIIVCAIGWHRNWLAERTFGMAYMIICIIGIVYSIYKNHIYYQDLKEQEARRNRNQVKDTADATSTEQPPPVELEPVEQPPHMQQVPVELEPVHTNDRPAWGEDSVMAPPPPYEGRAPSYESRR</sequence>
<accession>A0A2K1QVQ7</accession>
<dbReference type="Proteomes" id="UP000243797">
    <property type="component" value="Unassembled WGS sequence"/>
</dbReference>
<evidence type="ECO:0000256" key="1">
    <source>
        <dbReference type="SAM" id="MobiDB-lite"/>
    </source>
</evidence>
<keyword evidence="2" id="KW-0812">Transmembrane</keyword>
<dbReference type="OrthoDB" id="3832780at2759"/>
<gene>
    <name evidence="3" type="ORF">CAC42_6068</name>
</gene>
<keyword evidence="2" id="KW-1133">Transmembrane helix</keyword>
<feature type="region of interest" description="Disordered" evidence="1">
    <location>
        <begin position="156"/>
        <end position="228"/>
    </location>
</feature>
<feature type="transmembrane region" description="Helical" evidence="2">
    <location>
        <begin position="121"/>
        <end position="140"/>
    </location>
</feature>
<reference evidence="3 4" key="1">
    <citation type="submission" date="2017-06" db="EMBL/GenBank/DDBJ databases">
        <title>Draft genome sequence of a variant of Elsinoe murrayae.</title>
        <authorList>
            <person name="Cheng Q."/>
        </authorList>
    </citation>
    <scope>NUCLEOTIDE SEQUENCE [LARGE SCALE GENOMIC DNA]</scope>
    <source>
        <strain evidence="3 4">CQ-2017a</strain>
    </source>
</reference>
<dbReference type="InParanoid" id="A0A2K1QVQ7"/>
<feature type="transmembrane region" description="Helical" evidence="2">
    <location>
        <begin position="64"/>
        <end position="85"/>
    </location>
</feature>
<feature type="transmembrane region" description="Helical" evidence="2">
    <location>
        <begin position="25"/>
        <end position="44"/>
    </location>
</feature>
<name>A0A2K1QVQ7_9PEZI</name>
<dbReference type="EMBL" id="NKHZ01000036">
    <property type="protein sequence ID" value="PNS18973.1"/>
    <property type="molecule type" value="Genomic_DNA"/>
</dbReference>
<feature type="compositionally biased region" description="Basic and acidic residues" evidence="1">
    <location>
        <begin position="156"/>
        <end position="165"/>
    </location>
</feature>